<organism evidence="1 2">
    <name type="scientific">Pseudaminobacter soli</name>
    <name type="common">ex Zhang et al. 2022</name>
    <dbReference type="NCBI Taxonomy" id="2831468"/>
    <lineage>
        <taxon>Bacteria</taxon>
        <taxon>Pseudomonadati</taxon>
        <taxon>Pseudomonadota</taxon>
        <taxon>Alphaproteobacteria</taxon>
        <taxon>Hyphomicrobiales</taxon>
        <taxon>Phyllobacteriaceae</taxon>
        <taxon>Pseudaminobacter</taxon>
    </lineage>
</organism>
<accession>A0A942I6E9</accession>
<reference evidence="1" key="1">
    <citation type="submission" date="2021-04" db="EMBL/GenBank/DDBJ databases">
        <title>Pseudaminobacter soli sp. nov., isolated from paddy soil contaminated by heavy metals.</title>
        <authorList>
            <person name="Zhang K."/>
        </authorList>
    </citation>
    <scope>NUCLEOTIDE SEQUENCE</scope>
    <source>
        <strain evidence="1">19-2017</strain>
    </source>
</reference>
<dbReference type="RefSeq" id="WP_188252797.1">
    <property type="nucleotide sequence ID" value="NZ_JABVCF010000001.1"/>
</dbReference>
<gene>
    <name evidence="1" type="ORF">KEU06_01190</name>
</gene>
<dbReference type="AlphaFoldDB" id="A0A942I6E9"/>
<protein>
    <submittedName>
        <fullName evidence="1">Uncharacterized protein</fullName>
    </submittedName>
</protein>
<proteinExistence type="predicted"/>
<dbReference type="Proteomes" id="UP000680348">
    <property type="component" value="Unassembled WGS sequence"/>
</dbReference>
<name>A0A942I6E9_9HYPH</name>
<keyword evidence="2" id="KW-1185">Reference proteome</keyword>
<evidence type="ECO:0000313" key="2">
    <source>
        <dbReference type="Proteomes" id="UP000680348"/>
    </source>
</evidence>
<evidence type="ECO:0000313" key="1">
    <source>
        <dbReference type="EMBL" id="MBS3647240.1"/>
    </source>
</evidence>
<sequence length="47" mass="4997">MLPYPWACAAVTPANPKVAMNNEATVVVSKRLISVSFTLRLIGAHSA</sequence>
<dbReference type="EMBL" id="JAGWCR010000001">
    <property type="protein sequence ID" value="MBS3647240.1"/>
    <property type="molecule type" value="Genomic_DNA"/>
</dbReference>
<comment type="caution">
    <text evidence="1">The sequence shown here is derived from an EMBL/GenBank/DDBJ whole genome shotgun (WGS) entry which is preliminary data.</text>
</comment>